<name>A0A4R2KK28_9RHOB</name>
<feature type="compositionally biased region" description="Basic residues" evidence="1">
    <location>
        <begin position="185"/>
        <end position="198"/>
    </location>
</feature>
<protein>
    <recommendedName>
        <fullName evidence="4">TniB protein</fullName>
    </recommendedName>
</protein>
<gene>
    <name evidence="2" type="ORF">EV655_110144</name>
</gene>
<evidence type="ECO:0000256" key="1">
    <source>
        <dbReference type="SAM" id="MobiDB-lite"/>
    </source>
</evidence>
<keyword evidence="3" id="KW-1185">Reference proteome</keyword>
<comment type="caution">
    <text evidence="2">The sequence shown here is derived from an EMBL/GenBank/DDBJ whole genome shotgun (WGS) entry which is preliminary data.</text>
</comment>
<accession>A0A4R2KK28</accession>
<sequence>MILDEVHNLLGYDNRAVNLFLKTFLQDGGGFCLIVIGTEVLRKFIYEREENQELAGRLLDLSLKRFPHDTSLALINSALDGLSTEAGLRLAPSIRRDPYFAERILEGCRGSYGRSMRLISTSIVLALEEGASALDIEDFRRVFDLDLLYFNPENPFLLSDWATRATAAVGDAGGLSDSDFGAASKTRRRRKAGKGVPA</sequence>
<evidence type="ECO:0000313" key="2">
    <source>
        <dbReference type="EMBL" id="TCO70378.1"/>
    </source>
</evidence>
<feature type="region of interest" description="Disordered" evidence="1">
    <location>
        <begin position="176"/>
        <end position="198"/>
    </location>
</feature>
<proteinExistence type="predicted"/>
<evidence type="ECO:0000313" key="3">
    <source>
        <dbReference type="Proteomes" id="UP000295142"/>
    </source>
</evidence>
<reference evidence="2 3" key="1">
    <citation type="submission" date="2019-03" db="EMBL/GenBank/DDBJ databases">
        <title>Genomic Encyclopedia of Type Strains, Phase IV (KMG-IV): sequencing the most valuable type-strain genomes for metagenomic binning, comparative biology and taxonomic classification.</title>
        <authorList>
            <person name="Goeker M."/>
        </authorList>
    </citation>
    <scope>NUCLEOTIDE SEQUENCE [LARGE SCALE GENOMIC DNA]</scope>
    <source>
        <strain evidence="2 3">DSM 4868</strain>
    </source>
</reference>
<dbReference type="AlphaFoldDB" id="A0A4R2KK28"/>
<dbReference type="EMBL" id="SLWW01000010">
    <property type="protein sequence ID" value="TCO70378.1"/>
    <property type="molecule type" value="Genomic_DNA"/>
</dbReference>
<evidence type="ECO:0008006" key="4">
    <source>
        <dbReference type="Google" id="ProtNLM"/>
    </source>
</evidence>
<dbReference type="Proteomes" id="UP000295142">
    <property type="component" value="Unassembled WGS sequence"/>
</dbReference>
<dbReference type="RefSeq" id="WP_165905352.1">
    <property type="nucleotide sequence ID" value="NZ_SLWW01000010.1"/>
</dbReference>
<dbReference type="SUPFAM" id="SSF52540">
    <property type="entry name" value="P-loop containing nucleoside triphosphate hydrolases"/>
    <property type="match status" value="1"/>
</dbReference>
<dbReference type="InterPro" id="IPR027417">
    <property type="entry name" value="P-loop_NTPase"/>
</dbReference>
<organism evidence="2 3">
    <name type="scientific">Rhodovulum euryhalinum</name>
    <dbReference type="NCBI Taxonomy" id="35805"/>
    <lineage>
        <taxon>Bacteria</taxon>
        <taxon>Pseudomonadati</taxon>
        <taxon>Pseudomonadota</taxon>
        <taxon>Alphaproteobacteria</taxon>
        <taxon>Rhodobacterales</taxon>
        <taxon>Paracoccaceae</taxon>
        <taxon>Rhodovulum</taxon>
    </lineage>
</organism>